<dbReference type="InterPro" id="IPR036250">
    <property type="entry name" value="AcylCo_DH-like_C"/>
</dbReference>
<dbReference type="Gene3D" id="1.20.140.10">
    <property type="entry name" value="Butyryl-CoA Dehydrogenase, subunit A, domain 3"/>
    <property type="match status" value="2"/>
</dbReference>
<feature type="domain" description="Acyl-CoA dehydrogenase/oxidase C-terminal" evidence="6">
    <location>
        <begin position="229"/>
        <end position="392"/>
    </location>
</feature>
<evidence type="ECO:0008006" key="11">
    <source>
        <dbReference type="Google" id="ProtNLM"/>
    </source>
</evidence>
<protein>
    <recommendedName>
        <fullName evidence="11">Acyl-CoA dehydrogenase</fullName>
    </recommendedName>
</protein>
<proteinExistence type="inferred from homology"/>
<reference evidence="9 10" key="1">
    <citation type="submission" date="2019-03" db="EMBL/GenBank/DDBJ databases">
        <title>Draft genome sequences of novel Actinobacteria.</title>
        <authorList>
            <person name="Sahin N."/>
            <person name="Ay H."/>
            <person name="Saygin H."/>
        </authorList>
    </citation>
    <scope>NUCLEOTIDE SEQUENCE [LARGE SCALE GENOMIC DNA]</scope>
    <source>
        <strain evidence="9 10">7K502</strain>
    </source>
</reference>
<evidence type="ECO:0000256" key="4">
    <source>
        <dbReference type="ARBA" id="ARBA00022827"/>
    </source>
</evidence>
<dbReference type="InterPro" id="IPR037069">
    <property type="entry name" value="AcylCoA_DH/ox_N_sf"/>
</dbReference>
<dbReference type="FunFam" id="2.40.110.10:FF:000011">
    <property type="entry name" value="Acyl-CoA dehydrogenase FadE34"/>
    <property type="match status" value="1"/>
</dbReference>
<feature type="domain" description="Acyl-CoA oxidase/dehydrogenase middle" evidence="7">
    <location>
        <begin position="123"/>
        <end position="217"/>
    </location>
</feature>
<dbReference type="EMBL" id="SMKW01000034">
    <property type="protein sequence ID" value="TDD44263.1"/>
    <property type="molecule type" value="Genomic_DNA"/>
</dbReference>
<dbReference type="InterPro" id="IPR013786">
    <property type="entry name" value="AcylCoA_DH/ox_N"/>
</dbReference>
<dbReference type="Pfam" id="PF00441">
    <property type="entry name" value="Acyl-CoA_dh_1"/>
    <property type="match status" value="2"/>
</dbReference>
<evidence type="ECO:0000256" key="2">
    <source>
        <dbReference type="ARBA" id="ARBA00009347"/>
    </source>
</evidence>
<dbReference type="InterPro" id="IPR006091">
    <property type="entry name" value="Acyl-CoA_Oxase/DH_mid-dom"/>
</dbReference>
<organism evidence="9 10">
    <name type="scientific">Saccharopolyspora elongata</name>
    <dbReference type="NCBI Taxonomy" id="2530387"/>
    <lineage>
        <taxon>Bacteria</taxon>
        <taxon>Bacillati</taxon>
        <taxon>Actinomycetota</taxon>
        <taxon>Actinomycetes</taxon>
        <taxon>Pseudonocardiales</taxon>
        <taxon>Pseudonocardiaceae</taxon>
        <taxon>Saccharopolyspora</taxon>
    </lineage>
</organism>
<dbReference type="Pfam" id="PF02770">
    <property type="entry name" value="Acyl-CoA_dh_M"/>
    <property type="match status" value="2"/>
</dbReference>
<gene>
    <name evidence="9" type="ORF">E1288_24370</name>
</gene>
<evidence type="ECO:0000313" key="9">
    <source>
        <dbReference type="EMBL" id="TDD44263.1"/>
    </source>
</evidence>
<dbReference type="InterPro" id="IPR046373">
    <property type="entry name" value="Acyl-CoA_Oxase/DH_mid-dom_sf"/>
</dbReference>
<evidence type="ECO:0000256" key="5">
    <source>
        <dbReference type="ARBA" id="ARBA00023002"/>
    </source>
</evidence>
<evidence type="ECO:0000259" key="8">
    <source>
        <dbReference type="Pfam" id="PF02771"/>
    </source>
</evidence>
<dbReference type="GO" id="GO:0050660">
    <property type="term" value="F:flavin adenine dinucleotide binding"/>
    <property type="evidence" value="ECO:0007669"/>
    <property type="project" value="InterPro"/>
</dbReference>
<feature type="domain" description="Acyl-CoA dehydrogenase/oxidase C-terminal" evidence="6">
    <location>
        <begin position="619"/>
        <end position="743"/>
    </location>
</feature>
<name>A0A4R4YHI6_9PSEU</name>
<feature type="domain" description="Acyl-CoA dehydrogenase/oxidase N-terminal" evidence="8">
    <location>
        <begin position="6"/>
        <end position="119"/>
    </location>
</feature>
<dbReference type="Pfam" id="PF02771">
    <property type="entry name" value="Acyl-CoA_dh_N"/>
    <property type="match status" value="1"/>
</dbReference>
<dbReference type="Proteomes" id="UP000294947">
    <property type="component" value="Unassembled WGS sequence"/>
</dbReference>
<keyword evidence="10" id="KW-1185">Reference proteome</keyword>
<accession>A0A4R4YHI6</accession>
<dbReference type="RefSeq" id="WP_132488836.1">
    <property type="nucleotide sequence ID" value="NZ_SMKW01000034.1"/>
</dbReference>
<sequence length="765" mass="83652">MSDNTELAAFRAEVRDFIAAELPADLRRKVIEHRRLEKQDFPRWQGILQARGWAAPNWPVSHGGAGWSPAQRQIFDEEAAIAGAPETPPFGLRMVGPVLLEYGTSQQRERYLPRILTGEDWWCQGYSEPGSGSDLASLKLRADRDGDHFVLNGQKTWTTYAQYADMMFCLARTDSGGKPQEGISFLLVDMRSPGVTVRPIRTIDGDTEINDVFFDDVRVPVDNLVGELGGGWTCAKFLLAQERFGAARVGRAKRELAFLQRIAAQRDIDGAPLSADPVFASKLARLEIDALALQETNLRLTERVLADGGLGTEASVLRLLGADLAQRITEQQVEVAGVHGIRFPDGAFSLDGAGVGPDWAEPLAGFHLNLRKISICGGTNEIQRNIIAKALLDQREGRWQHVDLQDEQRAIAEAVGSYLDREYSPPRTTLEPAHWKSFAEMGLLGFAAEDSGADASTTAVVLAEFGSRLVDEPYVSTAVLGARLLAGGLRGQRACDEILPEVVAGERIVALAHGEAQTDHNPRSVETRAVRTGDGWSLTGQKIVVIDGGRADHFIVSARTSGDAAAEAGISLFLVDRDQTGLDLRDYPTIDGRRGTDLRFTDIHLPETSLIGAPDQAFPVLDKALDAATAALCAEAVGLMSTVLDLTTQYIRDRRQFGSRLADFQVVRHRWVDMLLALEQARSLAWLAARHVDDADQAMRARMVSAAKVGCVEAGRLLRQQGIQLHGAIGMTDELALGHYVKRLFAIEHTYGGVRHHLTRFAENS</sequence>
<dbReference type="Gene3D" id="2.40.110.10">
    <property type="entry name" value="Butyryl-CoA Dehydrogenase, subunit A, domain 2"/>
    <property type="match status" value="2"/>
</dbReference>
<dbReference type="SUPFAM" id="SSF56645">
    <property type="entry name" value="Acyl-CoA dehydrogenase NM domain-like"/>
    <property type="match status" value="2"/>
</dbReference>
<evidence type="ECO:0000259" key="6">
    <source>
        <dbReference type="Pfam" id="PF00441"/>
    </source>
</evidence>
<dbReference type="OrthoDB" id="3964153at2"/>
<dbReference type="Gene3D" id="1.10.540.10">
    <property type="entry name" value="Acyl-CoA dehydrogenase/oxidase, N-terminal domain"/>
    <property type="match status" value="2"/>
</dbReference>
<evidence type="ECO:0000256" key="3">
    <source>
        <dbReference type="ARBA" id="ARBA00022630"/>
    </source>
</evidence>
<dbReference type="PANTHER" id="PTHR43292">
    <property type="entry name" value="ACYL-COA DEHYDROGENASE"/>
    <property type="match status" value="1"/>
</dbReference>
<comment type="similarity">
    <text evidence="2">Belongs to the acyl-CoA dehydrogenase family.</text>
</comment>
<dbReference type="InterPro" id="IPR052161">
    <property type="entry name" value="Mycobact_Acyl-CoA_DH"/>
</dbReference>
<dbReference type="InterPro" id="IPR009075">
    <property type="entry name" value="AcylCo_DH/oxidase_C"/>
</dbReference>
<dbReference type="SUPFAM" id="SSF47203">
    <property type="entry name" value="Acyl-CoA dehydrogenase C-terminal domain-like"/>
    <property type="match status" value="2"/>
</dbReference>
<dbReference type="InterPro" id="IPR009100">
    <property type="entry name" value="AcylCoA_DH/oxidase_NM_dom_sf"/>
</dbReference>
<comment type="cofactor">
    <cofactor evidence="1">
        <name>FAD</name>
        <dbReference type="ChEBI" id="CHEBI:57692"/>
    </cofactor>
</comment>
<dbReference type="CDD" id="cd00567">
    <property type="entry name" value="ACAD"/>
    <property type="match status" value="1"/>
</dbReference>
<dbReference type="AlphaFoldDB" id="A0A4R4YHI6"/>
<dbReference type="PANTHER" id="PTHR43292:SF3">
    <property type="entry name" value="ACYL-COA DEHYDROGENASE FADE29"/>
    <property type="match status" value="1"/>
</dbReference>
<evidence type="ECO:0000259" key="7">
    <source>
        <dbReference type="Pfam" id="PF02770"/>
    </source>
</evidence>
<keyword evidence="3" id="KW-0285">Flavoprotein</keyword>
<dbReference type="GO" id="GO:0016627">
    <property type="term" value="F:oxidoreductase activity, acting on the CH-CH group of donors"/>
    <property type="evidence" value="ECO:0007669"/>
    <property type="project" value="InterPro"/>
</dbReference>
<evidence type="ECO:0000313" key="10">
    <source>
        <dbReference type="Proteomes" id="UP000294947"/>
    </source>
</evidence>
<dbReference type="GO" id="GO:0005886">
    <property type="term" value="C:plasma membrane"/>
    <property type="evidence" value="ECO:0007669"/>
    <property type="project" value="TreeGrafter"/>
</dbReference>
<keyword evidence="4" id="KW-0274">FAD</keyword>
<evidence type="ECO:0000256" key="1">
    <source>
        <dbReference type="ARBA" id="ARBA00001974"/>
    </source>
</evidence>
<comment type="caution">
    <text evidence="9">The sequence shown here is derived from an EMBL/GenBank/DDBJ whole genome shotgun (WGS) entry which is preliminary data.</text>
</comment>
<feature type="domain" description="Acyl-CoA oxidase/dehydrogenase middle" evidence="7">
    <location>
        <begin position="511"/>
        <end position="599"/>
    </location>
</feature>
<keyword evidence="5" id="KW-0560">Oxidoreductase</keyword>